<protein>
    <submittedName>
        <fullName evidence="1">Uncharacterized protein</fullName>
    </submittedName>
</protein>
<accession>A0A438MGQ5</accession>
<organism evidence="1 2">
    <name type="scientific">Nonomuraea polychroma</name>
    <dbReference type="NCBI Taxonomy" id="46176"/>
    <lineage>
        <taxon>Bacteria</taxon>
        <taxon>Bacillati</taxon>
        <taxon>Actinomycetota</taxon>
        <taxon>Actinomycetes</taxon>
        <taxon>Streptosporangiales</taxon>
        <taxon>Streptosporangiaceae</taxon>
        <taxon>Nonomuraea</taxon>
    </lineage>
</organism>
<comment type="caution">
    <text evidence="1">The sequence shown here is derived from an EMBL/GenBank/DDBJ whole genome shotgun (WGS) entry which is preliminary data.</text>
</comment>
<evidence type="ECO:0000313" key="2">
    <source>
        <dbReference type="Proteomes" id="UP000284824"/>
    </source>
</evidence>
<proteinExistence type="predicted"/>
<gene>
    <name evidence="1" type="ORF">EDD27_7807</name>
</gene>
<dbReference type="Proteomes" id="UP000284824">
    <property type="component" value="Unassembled WGS sequence"/>
</dbReference>
<sequence>MAVSPGAEVGVLVLTGSSGRIDAERCDLLAQHGVTALSIR</sequence>
<dbReference type="AlphaFoldDB" id="A0A438MGQ5"/>
<dbReference type="EMBL" id="SAUN01000001">
    <property type="protein sequence ID" value="RVX45030.1"/>
    <property type="molecule type" value="Genomic_DNA"/>
</dbReference>
<keyword evidence="2" id="KW-1185">Reference proteome</keyword>
<evidence type="ECO:0000313" key="1">
    <source>
        <dbReference type="EMBL" id="RVX45030.1"/>
    </source>
</evidence>
<name>A0A438MGQ5_9ACTN</name>
<reference evidence="1 2" key="1">
    <citation type="submission" date="2019-01" db="EMBL/GenBank/DDBJ databases">
        <title>Sequencing the genomes of 1000 actinobacteria strains.</title>
        <authorList>
            <person name="Klenk H.-P."/>
        </authorList>
    </citation>
    <scope>NUCLEOTIDE SEQUENCE [LARGE SCALE GENOMIC DNA]</scope>
    <source>
        <strain evidence="1 2">DSM 43925</strain>
    </source>
</reference>